<keyword evidence="1" id="KW-0004">4Fe-4S</keyword>
<dbReference type="Pfam" id="PF13247">
    <property type="entry name" value="Fer4_11"/>
    <property type="match status" value="1"/>
</dbReference>
<dbReference type="InterPro" id="IPR050954">
    <property type="entry name" value="ET_IronSulfur_Cluster-Binding"/>
</dbReference>
<dbReference type="PROSITE" id="PS51379">
    <property type="entry name" value="4FE4S_FER_2"/>
    <property type="match status" value="3"/>
</dbReference>
<dbReference type="Gene3D" id="3.30.70.20">
    <property type="match status" value="2"/>
</dbReference>
<protein>
    <submittedName>
        <fullName evidence="7">4Fe-4S dicluster domain-containing protein</fullName>
    </submittedName>
</protein>
<feature type="domain" description="4Fe-4S ferredoxin-type" evidence="6">
    <location>
        <begin position="84"/>
        <end position="116"/>
    </location>
</feature>
<proteinExistence type="predicted"/>
<dbReference type="AlphaFoldDB" id="A0A853JHE1"/>
<evidence type="ECO:0000256" key="3">
    <source>
        <dbReference type="ARBA" id="ARBA00023004"/>
    </source>
</evidence>
<evidence type="ECO:0000313" key="8">
    <source>
        <dbReference type="Proteomes" id="UP000578091"/>
    </source>
</evidence>
<dbReference type="Proteomes" id="UP000578091">
    <property type="component" value="Unassembled WGS sequence"/>
</dbReference>
<keyword evidence="2" id="KW-0479">Metal-binding</keyword>
<dbReference type="RefSeq" id="WP_180679590.1">
    <property type="nucleotide sequence ID" value="NZ_JACCKA010000086.1"/>
</dbReference>
<dbReference type="PANTHER" id="PTHR43177:SF3">
    <property type="entry name" value="PROTEIN NRFC HOMOLOG"/>
    <property type="match status" value="1"/>
</dbReference>
<feature type="domain" description="4Fe-4S ferredoxin-type" evidence="6">
    <location>
        <begin position="118"/>
        <end position="147"/>
    </location>
</feature>
<dbReference type="PANTHER" id="PTHR43177">
    <property type="entry name" value="PROTEIN NRFC"/>
    <property type="match status" value="1"/>
</dbReference>
<dbReference type="InterPro" id="IPR017896">
    <property type="entry name" value="4Fe4S_Fe-S-bd"/>
</dbReference>
<keyword evidence="3" id="KW-0408">Iron</keyword>
<evidence type="ECO:0000256" key="2">
    <source>
        <dbReference type="ARBA" id="ARBA00022723"/>
    </source>
</evidence>
<dbReference type="InterPro" id="IPR017900">
    <property type="entry name" value="4Fe4S_Fe_S_CS"/>
</dbReference>
<comment type="caution">
    <text evidence="7">The sequence shown here is derived from an EMBL/GenBank/DDBJ whole genome shotgun (WGS) entry which is preliminary data.</text>
</comment>
<gene>
    <name evidence="7" type="ORF">H0E84_15730</name>
</gene>
<evidence type="ECO:0000256" key="4">
    <source>
        <dbReference type="ARBA" id="ARBA00023014"/>
    </source>
</evidence>
<keyword evidence="8" id="KW-1185">Reference proteome</keyword>
<dbReference type="GO" id="GO:0046872">
    <property type="term" value="F:metal ion binding"/>
    <property type="evidence" value="ECO:0007669"/>
    <property type="project" value="UniProtKB-KW"/>
</dbReference>
<name>A0A853JHE1_9GAMM</name>
<dbReference type="CDD" id="cd10551">
    <property type="entry name" value="PsrB"/>
    <property type="match status" value="1"/>
</dbReference>
<dbReference type="PROSITE" id="PS00198">
    <property type="entry name" value="4FE4S_FER_1"/>
    <property type="match status" value="1"/>
</dbReference>
<sequence>MTALPPPSPKKLGLVIDLDTCVGCHACATSCKEWNAGGIAGPLVDEQPYGKEPLGVWLNRVHSYEVAADDADGSAAEAASAAQPALTLHFPRSCLHCETPACVTVCPTGASYKRAADGIVLVDEDKCIGCKLCSWACPYGAREYSEVDGVMKKCTLCVDRIYNEHLDESERVPACVQACPTRARHFGDLGDPDSDVSKLVAERQGVALMPELGYRPVNRYLPPRPRRAGEDAEAAGTPARADTAPTPLHWLNRILRR</sequence>
<reference evidence="7 8" key="1">
    <citation type="submission" date="2020-07" db="EMBL/GenBank/DDBJ databases">
        <title>Luteimonas sp. SJ-92.</title>
        <authorList>
            <person name="Huang X.-X."/>
            <person name="Xu L."/>
            <person name="Sun J.-Q."/>
        </authorList>
    </citation>
    <scope>NUCLEOTIDE SEQUENCE [LARGE SCALE GENOMIC DNA]</scope>
    <source>
        <strain evidence="7 8">SJ-92</strain>
    </source>
</reference>
<evidence type="ECO:0000313" key="7">
    <source>
        <dbReference type="EMBL" id="NZA27828.1"/>
    </source>
</evidence>
<accession>A0A853JHE1</accession>
<feature type="domain" description="4Fe-4S ferredoxin-type" evidence="6">
    <location>
        <begin position="12"/>
        <end position="42"/>
    </location>
</feature>
<feature type="region of interest" description="Disordered" evidence="5">
    <location>
        <begin position="219"/>
        <end position="246"/>
    </location>
</feature>
<dbReference type="SUPFAM" id="SSF54862">
    <property type="entry name" value="4Fe-4S ferredoxins"/>
    <property type="match status" value="1"/>
</dbReference>
<keyword evidence="4" id="KW-0411">Iron-sulfur</keyword>
<evidence type="ECO:0000256" key="1">
    <source>
        <dbReference type="ARBA" id="ARBA00022485"/>
    </source>
</evidence>
<organism evidence="7 8">
    <name type="scientific">Luteimonas salinisoli</name>
    <dbReference type="NCBI Taxonomy" id="2752307"/>
    <lineage>
        <taxon>Bacteria</taxon>
        <taxon>Pseudomonadati</taxon>
        <taxon>Pseudomonadota</taxon>
        <taxon>Gammaproteobacteria</taxon>
        <taxon>Lysobacterales</taxon>
        <taxon>Lysobacteraceae</taxon>
        <taxon>Luteimonas</taxon>
    </lineage>
</organism>
<dbReference type="EMBL" id="JACCKA010000086">
    <property type="protein sequence ID" value="NZA27828.1"/>
    <property type="molecule type" value="Genomic_DNA"/>
</dbReference>
<evidence type="ECO:0000256" key="5">
    <source>
        <dbReference type="SAM" id="MobiDB-lite"/>
    </source>
</evidence>
<evidence type="ECO:0000259" key="6">
    <source>
        <dbReference type="PROSITE" id="PS51379"/>
    </source>
</evidence>
<dbReference type="GO" id="GO:0051539">
    <property type="term" value="F:4 iron, 4 sulfur cluster binding"/>
    <property type="evidence" value="ECO:0007669"/>
    <property type="project" value="UniProtKB-KW"/>
</dbReference>